<reference evidence="1 2" key="1">
    <citation type="submission" date="2023-08" db="EMBL/GenBank/DDBJ databases">
        <title>The draft genome sequence of Paracraurococcus sp. LOR1-02.</title>
        <authorList>
            <person name="Kingkaew E."/>
            <person name="Tanasupawat S."/>
        </authorList>
    </citation>
    <scope>NUCLEOTIDE SEQUENCE [LARGE SCALE GENOMIC DNA]</scope>
    <source>
        <strain evidence="1 2">LOR1-02</strain>
    </source>
</reference>
<protein>
    <submittedName>
        <fullName evidence="1">DUF2384 domain-containing protein</fullName>
    </submittedName>
</protein>
<accession>A0ABT9DY91</accession>
<comment type="caution">
    <text evidence="1">The sequence shown here is derived from an EMBL/GenBank/DDBJ whole genome shotgun (WGS) entry which is preliminary data.</text>
</comment>
<dbReference type="Proteomes" id="UP001243009">
    <property type="component" value="Unassembled WGS sequence"/>
</dbReference>
<evidence type="ECO:0000313" key="1">
    <source>
        <dbReference type="EMBL" id="MDO9708878.1"/>
    </source>
</evidence>
<evidence type="ECO:0000313" key="2">
    <source>
        <dbReference type="Proteomes" id="UP001243009"/>
    </source>
</evidence>
<gene>
    <name evidence="1" type="ORF">Q7A36_11045</name>
</gene>
<keyword evidence="2" id="KW-1185">Reference proteome</keyword>
<organism evidence="1 2">
    <name type="scientific">Paracraurococcus lichenis</name>
    <dbReference type="NCBI Taxonomy" id="3064888"/>
    <lineage>
        <taxon>Bacteria</taxon>
        <taxon>Pseudomonadati</taxon>
        <taxon>Pseudomonadota</taxon>
        <taxon>Alphaproteobacteria</taxon>
        <taxon>Acetobacterales</taxon>
        <taxon>Roseomonadaceae</taxon>
        <taxon>Paracraurococcus</taxon>
    </lineage>
</organism>
<sequence>MDTSVEDARSTIIGNAERLVRKHPVPGLALEVVVGVADLIHIDWRLADANDTTLIPVAPFEPDAIVRRCDPTTQAWRPEEGEADTEQGYYTERRSREELHDHIRWIGHHSGESRRRLSGPGMRAFLNVCDAWGLPDADRQRMLRTTAADYGAWVQAAQSHATLTLDITTLSQISVTLGIYQALRVLHASDRNAAAWLRSPHRAPPFDSRAPVELVTGGRFEAMQATLRFLQGAGQRFYMPPIPELDGDFRPYTDADLTWDDVEDR</sequence>
<proteinExistence type="predicted"/>
<dbReference type="RefSeq" id="WP_305103746.1">
    <property type="nucleotide sequence ID" value="NZ_JAUTWS010000009.1"/>
</dbReference>
<dbReference type="EMBL" id="JAUTWS010000009">
    <property type="protein sequence ID" value="MDO9708878.1"/>
    <property type="molecule type" value="Genomic_DNA"/>
</dbReference>
<name>A0ABT9DY91_9PROT</name>